<dbReference type="GO" id="GO:0016301">
    <property type="term" value="F:kinase activity"/>
    <property type="evidence" value="ECO:0007669"/>
    <property type="project" value="UniProtKB-KW"/>
</dbReference>
<keyword evidence="9" id="KW-0812">Transmembrane</keyword>
<organism evidence="11 12">
    <name type="scientific">Mucilaginibacter calamicampi</name>
    <dbReference type="NCBI Taxonomy" id="1302352"/>
    <lineage>
        <taxon>Bacteria</taxon>
        <taxon>Pseudomonadati</taxon>
        <taxon>Bacteroidota</taxon>
        <taxon>Sphingobacteriia</taxon>
        <taxon>Sphingobacteriales</taxon>
        <taxon>Sphingobacteriaceae</taxon>
        <taxon>Mucilaginibacter</taxon>
    </lineage>
</organism>
<dbReference type="Pfam" id="PF07730">
    <property type="entry name" value="HisKA_3"/>
    <property type="match status" value="1"/>
</dbReference>
<evidence type="ECO:0000256" key="5">
    <source>
        <dbReference type="ARBA" id="ARBA00022741"/>
    </source>
</evidence>
<dbReference type="RefSeq" id="WP_377102363.1">
    <property type="nucleotide sequence ID" value="NZ_JBHTHU010000022.1"/>
</dbReference>
<dbReference type="InterPro" id="IPR003594">
    <property type="entry name" value="HATPase_dom"/>
</dbReference>
<comment type="caution">
    <text evidence="11">The sequence shown here is derived from an EMBL/GenBank/DDBJ whole genome shotgun (WGS) entry which is preliminary data.</text>
</comment>
<dbReference type="Gene3D" id="1.20.5.1930">
    <property type="match status" value="1"/>
</dbReference>
<evidence type="ECO:0000256" key="3">
    <source>
        <dbReference type="ARBA" id="ARBA00022553"/>
    </source>
</evidence>
<dbReference type="CDD" id="cd16917">
    <property type="entry name" value="HATPase_UhpB-NarQ-NarX-like"/>
    <property type="match status" value="1"/>
</dbReference>
<keyword evidence="9" id="KW-0472">Membrane</keyword>
<keyword evidence="4" id="KW-0808">Transferase</keyword>
<dbReference type="SUPFAM" id="SSF55874">
    <property type="entry name" value="ATPase domain of HSP90 chaperone/DNA topoisomerase II/histidine kinase"/>
    <property type="match status" value="1"/>
</dbReference>
<evidence type="ECO:0000256" key="8">
    <source>
        <dbReference type="ARBA" id="ARBA00023012"/>
    </source>
</evidence>
<name>A0ABW2Z001_9SPHI</name>
<comment type="catalytic activity">
    <reaction evidence="1">
        <text>ATP + protein L-histidine = ADP + protein N-phospho-L-histidine.</text>
        <dbReference type="EC" id="2.7.13.3"/>
    </reaction>
</comment>
<evidence type="ECO:0000256" key="9">
    <source>
        <dbReference type="SAM" id="Phobius"/>
    </source>
</evidence>
<feature type="domain" description="Histidine kinase" evidence="10">
    <location>
        <begin position="65"/>
        <end position="258"/>
    </location>
</feature>
<keyword evidence="12" id="KW-1185">Reference proteome</keyword>
<accession>A0ABW2Z001</accession>
<dbReference type="PANTHER" id="PTHR24421:SF10">
    <property type="entry name" value="NITRATE_NITRITE SENSOR PROTEIN NARQ"/>
    <property type="match status" value="1"/>
</dbReference>
<dbReference type="InterPro" id="IPR005467">
    <property type="entry name" value="His_kinase_dom"/>
</dbReference>
<evidence type="ECO:0000313" key="12">
    <source>
        <dbReference type="Proteomes" id="UP001596958"/>
    </source>
</evidence>
<reference evidence="12" key="1">
    <citation type="journal article" date="2019" name="Int. J. Syst. Evol. Microbiol.">
        <title>The Global Catalogue of Microorganisms (GCM) 10K type strain sequencing project: providing services to taxonomists for standard genome sequencing and annotation.</title>
        <authorList>
            <consortium name="The Broad Institute Genomics Platform"/>
            <consortium name="The Broad Institute Genome Sequencing Center for Infectious Disease"/>
            <person name="Wu L."/>
            <person name="Ma J."/>
        </authorList>
    </citation>
    <scope>NUCLEOTIDE SEQUENCE [LARGE SCALE GENOMIC DNA]</scope>
    <source>
        <strain evidence="12">CCUG 63418</strain>
    </source>
</reference>
<evidence type="ECO:0000256" key="6">
    <source>
        <dbReference type="ARBA" id="ARBA00022777"/>
    </source>
</evidence>
<evidence type="ECO:0000256" key="7">
    <source>
        <dbReference type="ARBA" id="ARBA00022840"/>
    </source>
</evidence>
<dbReference type="EMBL" id="JBHTHU010000022">
    <property type="protein sequence ID" value="MFD0752036.1"/>
    <property type="molecule type" value="Genomic_DNA"/>
</dbReference>
<proteinExistence type="predicted"/>
<gene>
    <name evidence="11" type="ORF">ACFQZS_17915</name>
</gene>
<dbReference type="Gene3D" id="3.30.565.10">
    <property type="entry name" value="Histidine kinase-like ATPase, C-terminal domain"/>
    <property type="match status" value="1"/>
</dbReference>
<dbReference type="Proteomes" id="UP001596958">
    <property type="component" value="Unassembled WGS sequence"/>
</dbReference>
<dbReference type="EC" id="2.7.13.3" evidence="2"/>
<dbReference type="PANTHER" id="PTHR24421">
    <property type="entry name" value="NITRATE/NITRITE SENSOR PROTEIN NARX-RELATED"/>
    <property type="match status" value="1"/>
</dbReference>
<sequence>MDNIKQIILLATFIFLLAPLALVVYVTIYNKRKKKHIEEKEHLKGVFQQELLKTHIEVQEQTLSNVGREIHDNITQVLSFVKLNLALAANINADAQKKKINESRDLIARAINDLRHLSKSLNFEHIMQHGLLNALQSEADRINNSGIIQINLRIEGDNYSLGAQRELVFFRIFQESLNNTLKHARASRINITLQYSEQLFNLTIEDDGMGFSPEELTGNTGSGLKNMENRAAMMGAETMLYSSPGKGCSLNVTLNPNKKQLYADGNPPNSIS</sequence>
<evidence type="ECO:0000256" key="1">
    <source>
        <dbReference type="ARBA" id="ARBA00000085"/>
    </source>
</evidence>
<feature type="transmembrane region" description="Helical" evidence="9">
    <location>
        <begin position="6"/>
        <end position="28"/>
    </location>
</feature>
<keyword evidence="3" id="KW-0597">Phosphoprotein</keyword>
<evidence type="ECO:0000256" key="2">
    <source>
        <dbReference type="ARBA" id="ARBA00012438"/>
    </source>
</evidence>
<dbReference type="InterPro" id="IPR050482">
    <property type="entry name" value="Sensor_HK_TwoCompSys"/>
</dbReference>
<dbReference type="PROSITE" id="PS50109">
    <property type="entry name" value="HIS_KIN"/>
    <property type="match status" value="1"/>
</dbReference>
<protein>
    <recommendedName>
        <fullName evidence="2">histidine kinase</fullName>
        <ecNumber evidence="2">2.7.13.3</ecNumber>
    </recommendedName>
</protein>
<evidence type="ECO:0000256" key="4">
    <source>
        <dbReference type="ARBA" id="ARBA00022679"/>
    </source>
</evidence>
<keyword evidence="7" id="KW-0067">ATP-binding</keyword>
<keyword evidence="9" id="KW-1133">Transmembrane helix</keyword>
<evidence type="ECO:0000313" key="11">
    <source>
        <dbReference type="EMBL" id="MFD0752036.1"/>
    </source>
</evidence>
<dbReference type="InterPro" id="IPR036890">
    <property type="entry name" value="HATPase_C_sf"/>
</dbReference>
<dbReference type="InterPro" id="IPR011712">
    <property type="entry name" value="Sig_transdc_His_kin_sub3_dim/P"/>
</dbReference>
<keyword evidence="8" id="KW-0902">Two-component regulatory system</keyword>
<keyword evidence="5" id="KW-0547">Nucleotide-binding</keyword>
<evidence type="ECO:0000259" key="10">
    <source>
        <dbReference type="PROSITE" id="PS50109"/>
    </source>
</evidence>
<keyword evidence="6 11" id="KW-0418">Kinase</keyword>
<dbReference type="Pfam" id="PF02518">
    <property type="entry name" value="HATPase_c"/>
    <property type="match status" value="1"/>
</dbReference>